<dbReference type="AlphaFoldDB" id="A0A165UVU5"/>
<evidence type="ECO:0000256" key="1">
    <source>
        <dbReference type="SAM" id="Phobius"/>
    </source>
</evidence>
<evidence type="ECO:0000313" key="2">
    <source>
        <dbReference type="EMBL" id="KZT28774.1"/>
    </source>
</evidence>
<proteinExistence type="predicted"/>
<name>A0A165UVU5_9AGAM</name>
<dbReference type="EMBL" id="KV425556">
    <property type="protein sequence ID" value="KZT28774.1"/>
    <property type="molecule type" value="Genomic_DNA"/>
</dbReference>
<dbReference type="InParanoid" id="A0A165UVU5"/>
<keyword evidence="1" id="KW-0812">Transmembrane</keyword>
<gene>
    <name evidence="2" type="ORF">NEOLEDRAFT_778646</name>
</gene>
<protein>
    <submittedName>
        <fullName evidence="2">Uncharacterized protein</fullName>
    </submittedName>
</protein>
<evidence type="ECO:0000313" key="3">
    <source>
        <dbReference type="Proteomes" id="UP000076761"/>
    </source>
</evidence>
<dbReference type="Proteomes" id="UP000076761">
    <property type="component" value="Unassembled WGS sequence"/>
</dbReference>
<keyword evidence="3" id="KW-1185">Reference proteome</keyword>
<keyword evidence="1" id="KW-1133">Transmembrane helix</keyword>
<sequence>MVLITDQQYLFPGDQPRRGRSQHTSLRDKYGCQKFYAHNETNLKCLAGVQTTPSSQHLPCTLPPTRSSANASIPPIFLILLVIYVLVIRVPIILVFIVRIVEVFVLIDRTSFHRRRYRIVNIILLFLSRIAFRKRVTYLFLRAAVSVLFGVGRHVT</sequence>
<reference evidence="2 3" key="1">
    <citation type="journal article" date="2016" name="Mol. Biol. Evol.">
        <title>Comparative Genomics of Early-Diverging Mushroom-Forming Fungi Provides Insights into the Origins of Lignocellulose Decay Capabilities.</title>
        <authorList>
            <person name="Nagy L.G."/>
            <person name="Riley R."/>
            <person name="Tritt A."/>
            <person name="Adam C."/>
            <person name="Daum C."/>
            <person name="Floudas D."/>
            <person name="Sun H."/>
            <person name="Yadav J.S."/>
            <person name="Pangilinan J."/>
            <person name="Larsson K.H."/>
            <person name="Matsuura K."/>
            <person name="Barry K."/>
            <person name="Labutti K."/>
            <person name="Kuo R."/>
            <person name="Ohm R.A."/>
            <person name="Bhattacharya S.S."/>
            <person name="Shirouzu T."/>
            <person name="Yoshinaga Y."/>
            <person name="Martin F.M."/>
            <person name="Grigoriev I.V."/>
            <person name="Hibbett D.S."/>
        </authorList>
    </citation>
    <scope>NUCLEOTIDE SEQUENCE [LARGE SCALE GENOMIC DNA]</scope>
    <source>
        <strain evidence="2 3">HHB14362 ss-1</strain>
    </source>
</reference>
<organism evidence="2 3">
    <name type="scientific">Neolentinus lepideus HHB14362 ss-1</name>
    <dbReference type="NCBI Taxonomy" id="1314782"/>
    <lineage>
        <taxon>Eukaryota</taxon>
        <taxon>Fungi</taxon>
        <taxon>Dikarya</taxon>
        <taxon>Basidiomycota</taxon>
        <taxon>Agaricomycotina</taxon>
        <taxon>Agaricomycetes</taxon>
        <taxon>Gloeophyllales</taxon>
        <taxon>Gloeophyllaceae</taxon>
        <taxon>Neolentinus</taxon>
    </lineage>
</organism>
<keyword evidence="1" id="KW-0472">Membrane</keyword>
<accession>A0A165UVU5</accession>
<feature type="transmembrane region" description="Helical" evidence="1">
    <location>
        <begin position="76"/>
        <end position="107"/>
    </location>
</feature>